<evidence type="ECO:0000256" key="1">
    <source>
        <dbReference type="SAM" id="MobiDB-lite"/>
    </source>
</evidence>
<organism evidence="2 3">
    <name type="scientific">Nyctereutes procyonoides</name>
    <name type="common">Raccoon dog</name>
    <name type="synonym">Canis procyonoides</name>
    <dbReference type="NCBI Taxonomy" id="34880"/>
    <lineage>
        <taxon>Eukaryota</taxon>
        <taxon>Metazoa</taxon>
        <taxon>Chordata</taxon>
        <taxon>Craniata</taxon>
        <taxon>Vertebrata</taxon>
        <taxon>Euteleostomi</taxon>
        <taxon>Mammalia</taxon>
        <taxon>Eutheria</taxon>
        <taxon>Laurasiatheria</taxon>
        <taxon>Carnivora</taxon>
        <taxon>Caniformia</taxon>
        <taxon>Canidae</taxon>
        <taxon>Nyctereutes</taxon>
    </lineage>
</organism>
<name>A0A811YZQ6_NYCPR</name>
<feature type="compositionally biased region" description="Gly residues" evidence="1">
    <location>
        <begin position="11"/>
        <end position="29"/>
    </location>
</feature>
<comment type="caution">
    <text evidence="2">The sequence shown here is derived from an EMBL/GenBank/DDBJ whole genome shotgun (WGS) entry which is preliminary data.</text>
</comment>
<evidence type="ECO:0000313" key="3">
    <source>
        <dbReference type="Proteomes" id="UP000645828"/>
    </source>
</evidence>
<proteinExistence type="predicted"/>
<reference evidence="2" key="1">
    <citation type="submission" date="2020-12" db="EMBL/GenBank/DDBJ databases">
        <authorList>
            <consortium name="Molecular Ecology Group"/>
        </authorList>
    </citation>
    <scope>NUCLEOTIDE SEQUENCE</scope>
    <source>
        <strain evidence="2">TBG_1078</strain>
    </source>
</reference>
<dbReference type="Proteomes" id="UP000645828">
    <property type="component" value="Unassembled WGS sequence"/>
</dbReference>
<accession>A0A811YZQ6</accession>
<feature type="region of interest" description="Disordered" evidence="1">
    <location>
        <begin position="85"/>
        <end position="138"/>
    </location>
</feature>
<feature type="region of interest" description="Disordered" evidence="1">
    <location>
        <begin position="1"/>
        <end position="32"/>
    </location>
</feature>
<dbReference type="AlphaFoldDB" id="A0A811YZQ6"/>
<feature type="compositionally biased region" description="Low complexity" evidence="1">
    <location>
        <begin position="1"/>
        <end position="10"/>
    </location>
</feature>
<gene>
    <name evidence="2" type="ORF">NYPRO_LOCUS16025</name>
</gene>
<dbReference type="EMBL" id="CAJHUB010000755">
    <property type="protein sequence ID" value="CAD7683233.1"/>
    <property type="molecule type" value="Genomic_DNA"/>
</dbReference>
<evidence type="ECO:0000313" key="2">
    <source>
        <dbReference type="EMBL" id="CAD7683233.1"/>
    </source>
</evidence>
<protein>
    <submittedName>
        <fullName evidence="2">(raccoon dog) hypothetical protein</fullName>
    </submittedName>
</protein>
<sequence length="143" mass="14280">MGPGASAASAGGPGASVGGPGASAGGPGASAGCDSRVLGSSPIMGSPQGACFFSLCLCLCPSLSLMSNTVPLKGLIPTHALHFKSHNHREREREAETQAEGEAGSMHREPDVGFDPGSPGSRPGPKAGAKPLRHPGIPGFFYF</sequence>
<keyword evidence="3" id="KW-1185">Reference proteome</keyword>